<organism evidence="3 4">
    <name type="scientific">Pontibacter chinhatensis</name>
    <dbReference type="NCBI Taxonomy" id="1436961"/>
    <lineage>
        <taxon>Bacteria</taxon>
        <taxon>Pseudomonadati</taxon>
        <taxon>Bacteroidota</taxon>
        <taxon>Cytophagia</taxon>
        <taxon>Cytophagales</taxon>
        <taxon>Hymenobacteraceae</taxon>
        <taxon>Pontibacter</taxon>
    </lineage>
</organism>
<evidence type="ECO:0000256" key="1">
    <source>
        <dbReference type="SAM" id="Phobius"/>
    </source>
</evidence>
<evidence type="ECO:0000259" key="2">
    <source>
        <dbReference type="Pfam" id="PF03779"/>
    </source>
</evidence>
<dbReference type="InterPro" id="IPR005530">
    <property type="entry name" value="SPW"/>
</dbReference>
<accession>A0A1I2R5U4</accession>
<evidence type="ECO:0000313" key="3">
    <source>
        <dbReference type="EMBL" id="SFG35872.1"/>
    </source>
</evidence>
<dbReference type="RefSeq" id="WP_092099740.1">
    <property type="nucleotide sequence ID" value="NZ_FOOT01000002.1"/>
</dbReference>
<feature type="transmembrane region" description="Helical" evidence="1">
    <location>
        <begin position="57"/>
        <end position="75"/>
    </location>
</feature>
<proteinExistence type="predicted"/>
<dbReference type="Proteomes" id="UP000198724">
    <property type="component" value="Unassembled WGS sequence"/>
</dbReference>
<keyword evidence="1" id="KW-0472">Membrane</keyword>
<keyword evidence="1" id="KW-0812">Transmembrane</keyword>
<name>A0A1I2R5U4_9BACT</name>
<sequence length="133" mass="14522">MWAQVINAILGIWLMAAAAILGYADDKTITNNEHILGPVIASFAIISWWEATRVVRLYNVPLGLWLLLAPWVLGFDNTAATVNSTLVGALVTGLSFVKGKIEDSYGGGWSAVWKSDTLHAREASRQPRVDLDK</sequence>
<dbReference type="Pfam" id="PF03779">
    <property type="entry name" value="SPW"/>
    <property type="match status" value="1"/>
</dbReference>
<dbReference type="EMBL" id="FOOT01000002">
    <property type="protein sequence ID" value="SFG35872.1"/>
    <property type="molecule type" value="Genomic_DNA"/>
</dbReference>
<reference evidence="4" key="1">
    <citation type="submission" date="2016-10" db="EMBL/GenBank/DDBJ databases">
        <authorList>
            <person name="Varghese N."/>
            <person name="Submissions S."/>
        </authorList>
    </citation>
    <scope>NUCLEOTIDE SEQUENCE [LARGE SCALE GENOMIC DNA]</scope>
    <source>
        <strain evidence="4">LP51</strain>
    </source>
</reference>
<feature type="transmembrane region" description="Helical" evidence="1">
    <location>
        <begin position="35"/>
        <end position="51"/>
    </location>
</feature>
<keyword evidence="1" id="KW-1133">Transmembrane helix</keyword>
<feature type="domain" description="SPW repeat-containing integral membrane" evidence="2">
    <location>
        <begin position="2"/>
        <end position="95"/>
    </location>
</feature>
<evidence type="ECO:0000313" key="4">
    <source>
        <dbReference type="Proteomes" id="UP000198724"/>
    </source>
</evidence>
<feature type="transmembrane region" description="Helical" evidence="1">
    <location>
        <begin position="6"/>
        <end position="23"/>
    </location>
</feature>
<keyword evidence="4" id="KW-1185">Reference proteome</keyword>
<protein>
    <submittedName>
        <fullName evidence="3">SPW repeat-containing protein</fullName>
    </submittedName>
</protein>
<dbReference type="AlphaFoldDB" id="A0A1I2R5U4"/>
<gene>
    <name evidence="3" type="ORF">SAMN05421739_102274</name>
</gene>
<dbReference type="STRING" id="1436961.SAMN05421739_102274"/>
<dbReference type="OrthoDB" id="677939at2"/>